<organism evidence="1 2">
    <name type="scientific">Psophocarpus tetragonolobus</name>
    <name type="common">Winged bean</name>
    <name type="synonym">Dolichos tetragonolobus</name>
    <dbReference type="NCBI Taxonomy" id="3891"/>
    <lineage>
        <taxon>Eukaryota</taxon>
        <taxon>Viridiplantae</taxon>
        <taxon>Streptophyta</taxon>
        <taxon>Embryophyta</taxon>
        <taxon>Tracheophyta</taxon>
        <taxon>Spermatophyta</taxon>
        <taxon>Magnoliopsida</taxon>
        <taxon>eudicotyledons</taxon>
        <taxon>Gunneridae</taxon>
        <taxon>Pentapetalae</taxon>
        <taxon>rosids</taxon>
        <taxon>fabids</taxon>
        <taxon>Fabales</taxon>
        <taxon>Fabaceae</taxon>
        <taxon>Papilionoideae</taxon>
        <taxon>50 kb inversion clade</taxon>
        <taxon>NPAAA clade</taxon>
        <taxon>indigoferoid/millettioid clade</taxon>
        <taxon>Phaseoleae</taxon>
        <taxon>Psophocarpus</taxon>
    </lineage>
</organism>
<evidence type="ECO:0000313" key="1">
    <source>
        <dbReference type="EMBL" id="KAK7399928.1"/>
    </source>
</evidence>
<name>A0AAN9SSJ0_PSOTE</name>
<evidence type="ECO:0000313" key="2">
    <source>
        <dbReference type="Proteomes" id="UP001386955"/>
    </source>
</evidence>
<comment type="caution">
    <text evidence="1">The sequence shown here is derived from an EMBL/GenBank/DDBJ whole genome shotgun (WGS) entry which is preliminary data.</text>
</comment>
<sequence length="131" mass="14579">MVSRFRTIRLGHIGGVVGIYTIKQNMGFTNNVLHPIEKTTNPNEAYGPWILANHGRKARMMAPPWGLNRTKKIEPTKIGASTSRVPRKILQFASKKGSGGVKQNNSDHKTRMVGPSTFHLMQHPYRAGNSC</sequence>
<proteinExistence type="predicted"/>
<dbReference type="AlphaFoldDB" id="A0AAN9SSJ0"/>
<accession>A0AAN9SSJ0</accession>
<reference evidence="1 2" key="1">
    <citation type="submission" date="2024-01" db="EMBL/GenBank/DDBJ databases">
        <title>The genomes of 5 underutilized Papilionoideae crops provide insights into root nodulation and disease resistanc.</title>
        <authorList>
            <person name="Jiang F."/>
        </authorList>
    </citation>
    <scope>NUCLEOTIDE SEQUENCE [LARGE SCALE GENOMIC DNA]</scope>
    <source>
        <strain evidence="1">DUOXIRENSHENG_FW03</strain>
        <tissue evidence="1">Leaves</tissue>
    </source>
</reference>
<dbReference type="Proteomes" id="UP001386955">
    <property type="component" value="Unassembled WGS sequence"/>
</dbReference>
<gene>
    <name evidence="1" type="ORF">VNO78_11125</name>
</gene>
<dbReference type="EMBL" id="JAYMYS010000003">
    <property type="protein sequence ID" value="KAK7399928.1"/>
    <property type="molecule type" value="Genomic_DNA"/>
</dbReference>
<keyword evidence="2" id="KW-1185">Reference proteome</keyword>
<protein>
    <submittedName>
        <fullName evidence="1">Uncharacterized protein</fullName>
    </submittedName>
</protein>